<evidence type="ECO:0000313" key="3">
    <source>
        <dbReference type="EMBL" id="KAK7853024.1"/>
    </source>
</evidence>
<accession>A0AAW0LQF2</accession>
<comment type="caution">
    <text evidence="3">The sequence shown here is derived from an EMBL/GenBank/DDBJ whole genome shotgun (WGS) entry which is preliminary data.</text>
</comment>
<gene>
    <name evidence="3" type="ORF">CFP56_037172</name>
</gene>
<keyword evidence="1" id="KW-0732">Signal</keyword>
<evidence type="ECO:0000259" key="2">
    <source>
        <dbReference type="Pfam" id="PF02201"/>
    </source>
</evidence>
<feature type="domain" description="DM2" evidence="2">
    <location>
        <begin position="71"/>
        <end position="111"/>
    </location>
</feature>
<protein>
    <recommendedName>
        <fullName evidence="2">DM2 domain-containing protein</fullName>
    </recommendedName>
</protein>
<proteinExistence type="predicted"/>
<feature type="chain" id="PRO_5044013067" description="DM2 domain-containing protein" evidence="1">
    <location>
        <begin position="23"/>
        <end position="155"/>
    </location>
</feature>
<feature type="signal peptide" evidence="1">
    <location>
        <begin position="1"/>
        <end position="22"/>
    </location>
</feature>
<evidence type="ECO:0000256" key="1">
    <source>
        <dbReference type="SAM" id="SignalP"/>
    </source>
</evidence>
<evidence type="ECO:0000313" key="4">
    <source>
        <dbReference type="Proteomes" id="UP000237347"/>
    </source>
</evidence>
<organism evidence="3 4">
    <name type="scientific">Quercus suber</name>
    <name type="common">Cork oak</name>
    <dbReference type="NCBI Taxonomy" id="58331"/>
    <lineage>
        <taxon>Eukaryota</taxon>
        <taxon>Viridiplantae</taxon>
        <taxon>Streptophyta</taxon>
        <taxon>Embryophyta</taxon>
        <taxon>Tracheophyta</taxon>
        <taxon>Spermatophyta</taxon>
        <taxon>Magnoliopsida</taxon>
        <taxon>eudicotyledons</taxon>
        <taxon>Gunneridae</taxon>
        <taxon>Pentapetalae</taxon>
        <taxon>rosids</taxon>
        <taxon>fabids</taxon>
        <taxon>Fagales</taxon>
        <taxon>Fagaceae</taxon>
        <taxon>Quercus</taxon>
    </lineage>
</organism>
<dbReference type="SUPFAM" id="SSF47592">
    <property type="entry name" value="SWIB/MDM2 domain"/>
    <property type="match status" value="1"/>
</dbReference>
<name>A0AAW0LQF2_QUESU</name>
<dbReference type="InterPro" id="IPR003121">
    <property type="entry name" value="SWIB_MDM2_domain"/>
</dbReference>
<dbReference type="AlphaFoldDB" id="A0AAW0LQF2"/>
<reference evidence="3 4" key="1">
    <citation type="journal article" date="2018" name="Sci. Data">
        <title>The draft genome sequence of cork oak.</title>
        <authorList>
            <person name="Ramos A.M."/>
            <person name="Usie A."/>
            <person name="Barbosa P."/>
            <person name="Barros P.M."/>
            <person name="Capote T."/>
            <person name="Chaves I."/>
            <person name="Simoes F."/>
            <person name="Abreu I."/>
            <person name="Carrasquinho I."/>
            <person name="Faro C."/>
            <person name="Guimaraes J.B."/>
            <person name="Mendonca D."/>
            <person name="Nobrega F."/>
            <person name="Rodrigues L."/>
            <person name="Saibo N.J.M."/>
            <person name="Varela M.C."/>
            <person name="Egas C."/>
            <person name="Matos J."/>
            <person name="Miguel C.M."/>
            <person name="Oliveira M.M."/>
            <person name="Ricardo C.P."/>
            <person name="Goncalves S."/>
        </authorList>
    </citation>
    <scope>NUCLEOTIDE SEQUENCE [LARGE SCALE GENOMIC DNA]</scope>
    <source>
        <strain evidence="4">cv. HL8</strain>
    </source>
</reference>
<keyword evidence="4" id="KW-1185">Reference proteome</keyword>
<dbReference type="Proteomes" id="UP000237347">
    <property type="component" value="Unassembled WGS sequence"/>
</dbReference>
<dbReference type="InterPro" id="IPR036885">
    <property type="entry name" value="SWIB_MDM2_dom_sf"/>
</dbReference>
<dbReference type="EMBL" id="PKMF04000069">
    <property type="protein sequence ID" value="KAK7853024.1"/>
    <property type="molecule type" value="Genomic_DNA"/>
</dbReference>
<sequence>MKVTLHSPLSLTLSRLLSLTLSQSHSSVSLTSASLSRTPHRSLPLSLAHSHSRSVSLTTTKARSNIGSQKVVQFSPQLGKFLDGATESSRTHAIKKVWEHIKLHHIQLPEQVIPISSILILYPLVRNGFFKSKLFPNCMSGTMMTPHDDARSATA</sequence>
<dbReference type="CDD" id="cd10567">
    <property type="entry name" value="SWIB-MDM2_like"/>
    <property type="match status" value="1"/>
</dbReference>
<dbReference type="Gene3D" id="1.10.245.10">
    <property type="entry name" value="SWIB/MDM2 domain"/>
    <property type="match status" value="1"/>
</dbReference>
<dbReference type="Pfam" id="PF02201">
    <property type="entry name" value="SWIB"/>
    <property type="match status" value="1"/>
</dbReference>